<organism evidence="1 2">
    <name type="scientific">Hyaloscypha variabilis (strain UAMH 11265 / GT02V1 / F)</name>
    <name type="common">Meliniomyces variabilis</name>
    <dbReference type="NCBI Taxonomy" id="1149755"/>
    <lineage>
        <taxon>Eukaryota</taxon>
        <taxon>Fungi</taxon>
        <taxon>Dikarya</taxon>
        <taxon>Ascomycota</taxon>
        <taxon>Pezizomycotina</taxon>
        <taxon>Leotiomycetes</taxon>
        <taxon>Helotiales</taxon>
        <taxon>Hyaloscyphaceae</taxon>
        <taxon>Hyaloscypha</taxon>
        <taxon>Hyaloscypha variabilis</taxon>
    </lineage>
</organism>
<dbReference type="AlphaFoldDB" id="A0A2J6RJ61"/>
<gene>
    <name evidence="1" type="ORF">L207DRAFT_599361</name>
</gene>
<evidence type="ECO:0000313" key="1">
    <source>
        <dbReference type="EMBL" id="PMD38548.1"/>
    </source>
</evidence>
<dbReference type="Proteomes" id="UP000235786">
    <property type="component" value="Unassembled WGS sequence"/>
</dbReference>
<protein>
    <submittedName>
        <fullName evidence="1">Uncharacterized protein</fullName>
    </submittedName>
</protein>
<accession>A0A2J6RJ61</accession>
<evidence type="ECO:0000313" key="2">
    <source>
        <dbReference type="Proteomes" id="UP000235786"/>
    </source>
</evidence>
<dbReference type="OrthoDB" id="3535622at2759"/>
<name>A0A2J6RJ61_HYAVF</name>
<proteinExistence type="predicted"/>
<dbReference type="EMBL" id="KZ613948">
    <property type="protein sequence ID" value="PMD38548.1"/>
    <property type="molecule type" value="Genomic_DNA"/>
</dbReference>
<sequence>MALWAISFTTRARNLTVGPPVFQTSAIVIETPYTPFHDFSVATRIDVQNGNLIGMFFSKKEENIPRVIQRLEQRRKESLNSPLRILALLYEEYGSNAEEWRKELDREVVRIEQTTGMTSLVLTDHAWEEMEYKRLIRDLHACNTNLIFLGDLIHFEIDFGELCYKLFDIFEDLRKSAGKSAFHAPQTKDEIHKSLAFLLKLSYFRQQQTQALRMRIQSQTNLVSLSRP</sequence>
<keyword evidence="2" id="KW-1185">Reference proteome</keyword>
<reference evidence="1 2" key="1">
    <citation type="submission" date="2016-04" db="EMBL/GenBank/DDBJ databases">
        <title>A degradative enzymes factory behind the ericoid mycorrhizal symbiosis.</title>
        <authorList>
            <consortium name="DOE Joint Genome Institute"/>
            <person name="Martino E."/>
            <person name="Morin E."/>
            <person name="Grelet G."/>
            <person name="Kuo A."/>
            <person name="Kohler A."/>
            <person name="Daghino S."/>
            <person name="Barry K."/>
            <person name="Choi C."/>
            <person name="Cichocki N."/>
            <person name="Clum A."/>
            <person name="Copeland A."/>
            <person name="Hainaut M."/>
            <person name="Haridas S."/>
            <person name="Labutti K."/>
            <person name="Lindquist E."/>
            <person name="Lipzen A."/>
            <person name="Khouja H.-R."/>
            <person name="Murat C."/>
            <person name="Ohm R."/>
            <person name="Olson A."/>
            <person name="Spatafora J."/>
            <person name="Veneault-Fourrey C."/>
            <person name="Henrissat B."/>
            <person name="Grigoriev I."/>
            <person name="Martin F."/>
            <person name="Perotto S."/>
        </authorList>
    </citation>
    <scope>NUCLEOTIDE SEQUENCE [LARGE SCALE GENOMIC DNA]</scope>
    <source>
        <strain evidence="1 2">F</strain>
    </source>
</reference>